<dbReference type="KEGG" id="ips:CfP315_0660"/>
<dbReference type="Proteomes" id="UP001337580">
    <property type="component" value="Chromosome"/>
</dbReference>
<feature type="transmembrane region" description="Helical" evidence="1">
    <location>
        <begin position="12"/>
        <end position="28"/>
    </location>
</feature>
<evidence type="ECO:0000313" key="2">
    <source>
        <dbReference type="EMBL" id="BED92078.1"/>
    </source>
</evidence>
<evidence type="ECO:0000256" key="1">
    <source>
        <dbReference type="SAM" id="Phobius"/>
    </source>
</evidence>
<keyword evidence="1" id="KW-1133">Transmembrane helix</keyword>
<sequence length="155" mass="17704">MKSVSNKILKYSFLLLVLIAIFLYPRLIKTNNLNFVSILLAITKKINKILGLINPHFRLTERKIRNYLFFLLYFFLGLLTNSIIKFKLGQKFVCFSQSLMICVFVLLTNEFILELNSILIFSGAGMALFLILGSTVGIYFNSLFGLKSKSSKGKK</sequence>
<accession>A0AA48I8K4</accession>
<dbReference type="AlphaFoldDB" id="A0AA48I8K4"/>
<keyword evidence="1" id="KW-0812">Transmembrane</keyword>
<proteinExistence type="predicted"/>
<feature type="transmembrane region" description="Helical" evidence="1">
    <location>
        <begin position="64"/>
        <end position="80"/>
    </location>
</feature>
<organism evidence="2">
    <name type="scientific">Candidatus Improbicoccus pseudotrichonymphae</name>
    <dbReference type="NCBI Taxonomy" id="3033792"/>
    <lineage>
        <taxon>Bacteria</taxon>
        <taxon>Bacillati</taxon>
        <taxon>Bacillota</taxon>
        <taxon>Clostridia</taxon>
        <taxon>Candidatus Improbicoccus</taxon>
    </lineage>
</organism>
<keyword evidence="1" id="KW-0472">Membrane</keyword>
<gene>
    <name evidence="2" type="ORF">CfP315_0660</name>
</gene>
<feature type="transmembrane region" description="Helical" evidence="1">
    <location>
        <begin position="118"/>
        <end position="146"/>
    </location>
</feature>
<reference evidence="2" key="1">
    <citation type="journal article" date="2023" name="ISME J.">
        <title>Emergence of putative energy parasites within Clostridia revealed by genome analysis of a novel endosymbiotic clade.</title>
        <authorList>
            <person name="Takahashi K."/>
            <person name="Kuwahara H."/>
            <person name="Horikawa Y."/>
            <person name="Izawa K."/>
            <person name="Kato D."/>
            <person name="Inagaki T."/>
            <person name="Yuki M."/>
            <person name="Ohkuma M."/>
            <person name="Hongoh Y."/>
        </authorList>
    </citation>
    <scope>NUCLEOTIDE SEQUENCE</scope>
    <source>
        <strain evidence="2">CfP3-15</strain>
    </source>
</reference>
<dbReference type="EMBL" id="AP027924">
    <property type="protein sequence ID" value="BED92078.1"/>
    <property type="molecule type" value="Genomic_DNA"/>
</dbReference>
<name>A0AA48I8K4_9FIRM</name>
<protein>
    <submittedName>
        <fullName evidence="2">Uncharacterized protein</fullName>
    </submittedName>
</protein>
<feature type="transmembrane region" description="Helical" evidence="1">
    <location>
        <begin position="92"/>
        <end position="112"/>
    </location>
</feature>